<dbReference type="Gene3D" id="3.40.50.300">
    <property type="entry name" value="P-loop containing nucleotide triphosphate hydrolases"/>
    <property type="match status" value="1"/>
</dbReference>
<dbReference type="AlphaFoldDB" id="A0A848FCW1"/>
<sequence length="275" mass="29946">MSFQVLEQTVHISCDDDATAQVVRANFAALPRARDSVWSDLDYTLARAPAGDGYVLRREGREPVLAEDLCELLFHLEKDLIIGLQWRRPELLYLHAAALECNGQAWLLAGDSGAGKSTTAWGLLHHGFRYLSDELSAVDLETMAVHAYPHALCLKRPPPGPYPFPAEQVIDLERTLHVPVAALPGSMADSPCPVGGLIFVRHDPARREPELRRLHAAEAGARAYVHTLNALAHSRHGMDVVVGLVKSVPCWSLAGADLGATCTLVQDLAHSRLPA</sequence>
<proteinExistence type="predicted"/>
<evidence type="ECO:0000313" key="1">
    <source>
        <dbReference type="EMBL" id="NML16625.1"/>
    </source>
</evidence>
<accession>A0A848FCW1</accession>
<name>A0A848FCW1_9BURK</name>
<evidence type="ECO:0008006" key="3">
    <source>
        <dbReference type="Google" id="ProtNLM"/>
    </source>
</evidence>
<dbReference type="Proteomes" id="UP000574067">
    <property type="component" value="Unassembled WGS sequence"/>
</dbReference>
<dbReference type="RefSeq" id="WP_169161531.1">
    <property type="nucleotide sequence ID" value="NZ_JABBFW010000011.1"/>
</dbReference>
<evidence type="ECO:0000313" key="2">
    <source>
        <dbReference type="Proteomes" id="UP000574067"/>
    </source>
</evidence>
<protein>
    <recommendedName>
        <fullName evidence="3">Hpr(Ser) kinase/phosphatase</fullName>
    </recommendedName>
</protein>
<dbReference type="InterPro" id="IPR027417">
    <property type="entry name" value="P-loop_NTPase"/>
</dbReference>
<dbReference type="EMBL" id="JABBFW010000011">
    <property type="protein sequence ID" value="NML16625.1"/>
    <property type="molecule type" value="Genomic_DNA"/>
</dbReference>
<keyword evidence="2" id="KW-1185">Reference proteome</keyword>
<organism evidence="1 2">
    <name type="scientific">Azohydromonas caseinilytica</name>
    <dbReference type="NCBI Taxonomy" id="2728836"/>
    <lineage>
        <taxon>Bacteria</taxon>
        <taxon>Pseudomonadati</taxon>
        <taxon>Pseudomonadota</taxon>
        <taxon>Betaproteobacteria</taxon>
        <taxon>Burkholderiales</taxon>
        <taxon>Sphaerotilaceae</taxon>
        <taxon>Azohydromonas</taxon>
    </lineage>
</organism>
<reference evidence="1 2" key="1">
    <citation type="submission" date="2020-04" db="EMBL/GenBank/DDBJ databases">
        <title>Azohydromonas sp. isolated from soil.</title>
        <authorList>
            <person name="Dahal R.H."/>
        </authorList>
    </citation>
    <scope>NUCLEOTIDE SEQUENCE [LARGE SCALE GENOMIC DNA]</scope>
    <source>
        <strain evidence="1 2">G-1-1-14</strain>
    </source>
</reference>
<gene>
    <name evidence="1" type="ORF">HHL10_16705</name>
</gene>
<comment type="caution">
    <text evidence="1">The sequence shown here is derived from an EMBL/GenBank/DDBJ whole genome shotgun (WGS) entry which is preliminary data.</text>
</comment>
<dbReference type="SUPFAM" id="SSF53795">
    <property type="entry name" value="PEP carboxykinase-like"/>
    <property type="match status" value="1"/>
</dbReference>